<keyword evidence="5 8" id="KW-0378">Hydrolase</keyword>
<dbReference type="GO" id="GO:0005737">
    <property type="term" value="C:cytoplasm"/>
    <property type="evidence" value="ECO:0007669"/>
    <property type="project" value="TreeGrafter"/>
</dbReference>
<dbReference type="UniPathway" id="UPA00031">
    <property type="reaction ID" value="UER00013"/>
</dbReference>
<sequence length="320" mass="36913">MPHSHHSHSGQFCKHAKGTLEEVVIEAIKQGFHTYGLTEHVPRYREADLYPEEAGCSLDSLAWQFEGFLDEAHRLKSAYAAQIRLLVGLETEFITDMDLEYLEKLLEKHKGRVDYLVGSIHHVNGIPIDFDEATYRQSIRSLSTNDSVVENSDPESMERFLCMYLDAQYRVMRRFHPEVIGHFDLFRLYTPDVLLLRHSKAWEKVERNIQYATGYGAVFEVNAAALRKGWKSPYPAPDVLQAILQLGGRLVLSDDSHGPQAVGLNYDLVKEYLTNMGVTQLHYLQISEEPNNFGRHVVAVKVENHWWEDPFWNTHHPVQR</sequence>
<name>S7PSD6_GLOTA</name>
<dbReference type="GO" id="GO:0000105">
    <property type="term" value="P:L-histidine biosynthetic process"/>
    <property type="evidence" value="ECO:0007669"/>
    <property type="project" value="UniProtKB-UniRule"/>
</dbReference>
<comment type="pathway">
    <text evidence="1 8">Amino-acid biosynthesis; L-histidine biosynthesis; L-histidine from 5-phospho-alpha-D-ribose 1-diphosphate: step 8/9.</text>
</comment>
<evidence type="ECO:0000313" key="11">
    <source>
        <dbReference type="Proteomes" id="UP000030669"/>
    </source>
</evidence>
<gene>
    <name evidence="10" type="ORF">GLOTRDRAFT_50692</name>
</gene>
<dbReference type="PANTHER" id="PTHR21039:SF0">
    <property type="entry name" value="HISTIDINOL-PHOSPHATASE"/>
    <property type="match status" value="1"/>
</dbReference>
<keyword evidence="6 8" id="KW-0368">Histidine biosynthesis</keyword>
<comment type="similarity">
    <text evidence="2 8">Belongs to the PHP hydrolase family. HisK subfamily.</text>
</comment>
<evidence type="ECO:0000256" key="6">
    <source>
        <dbReference type="ARBA" id="ARBA00023102"/>
    </source>
</evidence>
<dbReference type="RefSeq" id="XP_007871213.1">
    <property type="nucleotide sequence ID" value="XM_007873022.1"/>
</dbReference>
<dbReference type="SUPFAM" id="SSF89550">
    <property type="entry name" value="PHP domain-like"/>
    <property type="match status" value="1"/>
</dbReference>
<evidence type="ECO:0000256" key="5">
    <source>
        <dbReference type="ARBA" id="ARBA00022801"/>
    </source>
</evidence>
<dbReference type="HOGENOM" id="CLU_054611_0_0_1"/>
<dbReference type="InterPro" id="IPR016195">
    <property type="entry name" value="Pol/histidinol_Pase-like"/>
</dbReference>
<dbReference type="eggNOG" id="ENOG502RXUQ">
    <property type="taxonomic scope" value="Eukaryota"/>
</dbReference>
<dbReference type="EMBL" id="KB469318">
    <property type="protein sequence ID" value="EPQ50302.1"/>
    <property type="molecule type" value="Genomic_DNA"/>
</dbReference>
<organism evidence="10 11">
    <name type="scientific">Gloeophyllum trabeum (strain ATCC 11539 / FP-39264 / Madison 617)</name>
    <name type="common">Brown rot fungus</name>
    <dbReference type="NCBI Taxonomy" id="670483"/>
    <lineage>
        <taxon>Eukaryota</taxon>
        <taxon>Fungi</taxon>
        <taxon>Dikarya</taxon>
        <taxon>Basidiomycota</taxon>
        <taxon>Agaricomycotina</taxon>
        <taxon>Agaricomycetes</taxon>
        <taxon>Gloeophyllales</taxon>
        <taxon>Gloeophyllaceae</taxon>
        <taxon>Gloeophyllum</taxon>
    </lineage>
</organism>
<keyword evidence="11" id="KW-1185">Reference proteome</keyword>
<dbReference type="PANTHER" id="PTHR21039">
    <property type="entry name" value="HISTIDINOL PHOSPHATASE-RELATED"/>
    <property type="match status" value="1"/>
</dbReference>
<dbReference type="Proteomes" id="UP000030669">
    <property type="component" value="Unassembled WGS sequence"/>
</dbReference>
<comment type="catalytic activity">
    <reaction evidence="7 8">
        <text>L-histidinol phosphate + H2O = L-histidinol + phosphate</text>
        <dbReference type="Rhea" id="RHEA:14465"/>
        <dbReference type="ChEBI" id="CHEBI:15377"/>
        <dbReference type="ChEBI" id="CHEBI:43474"/>
        <dbReference type="ChEBI" id="CHEBI:57699"/>
        <dbReference type="ChEBI" id="CHEBI:57980"/>
        <dbReference type="EC" id="3.1.3.15"/>
    </reaction>
</comment>
<dbReference type="EC" id="3.1.3.15" evidence="3 8"/>
<feature type="domain" description="PHP" evidence="9">
    <location>
        <begin position="5"/>
        <end position="223"/>
    </location>
</feature>
<dbReference type="OMA" id="DYDRPMY"/>
<dbReference type="NCBIfam" id="TIGR01856">
    <property type="entry name" value="hisJ_fam"/>
    <property type="match status" value="1"/>
</dbReference>
<evidence type="ECO:0000256" key="4">
    <source>
        <dbReference type="ARBA" id="ARBA00022605"/>
    </source>
</evidence>
<evidence type="ECO:0000259" key="9">
    <source>
        <dbReference type="Pfam" id="PF02811"/>
    </source>
</evidence>
<dbReference type="CDD" id="cd12110">
    <property type="entry name" value="PHP_HisPPase_Hisj_like"/>
    <property type="match status" value="1"/>
</dbReference>
<dbReference type="InterPro" id="IPR010140">
    <property type="entry name" value="Histidinol_P_phosphatase_HisJ"/>
</dbReference>
<evidence type="ECO:0000256" key="1">
    <source>
        <dbReference type="ARBA" id="ARBA00004970"/>
    </source>
</evidence>
<dbReference type="Gene3D" id="3.20.20.140">
    <property type="entry name" value="Metal-dependent hydrolases"/>
    <property type="match status" value="1"/>
</dbReference>
<dbReference type="InterPro" id="IPR004013">
    <property type="entry name" value="PHP_dom"/>
</dbReference>
<dbReference type="GO" id="GO:0004401">
    <property type="term" value="F:histidinol-phosphatase activity"/>
    <property type="evidence" value="ECO:0007669"/>
    <property type="project" value="UniProtKB-UniRule"/>
</dbReference>
<dbReference type="GeneID" id="19306750"/>
<keyword evidence="4 8" id="KW-0028">Amino-acid biosynthesis</keyword>
<evidence type="ECO:0000256" key="7">
    <source>
        <dbReference type="ARBA" id="ARBA00049158"/>
    </source>
</evidence>
<protein>
    <recommendedName>
        <fullName evidence="3 8">Histidinol-phosphatase</fullName>
        <shortName evidence="8">HolPase</shortName>
        <ecNumber evidence="3 8">3.1.3.15</ecNumber>
    </recommendedName>
</protein>
<proteinExistence type="inferred from homology"/>
<dbReference type="OrthoDB" id="5957391at2759"/>
<reference evidence="10 11" key="1">
    <citation type="journal article" date="2012" name="Science">
        <title>The Paleozoic origin of enzymatic lignin decomposition reconstructed from 31 fungal genomes.</title>
        <authorList>
            <person name="Floudas D."/>
            <person name="Binder M."/>
            <person name="Riley R."/>
            <person name="Barry K."/>
            <person name="Blanchette R.A."/>
            <person name="Henrissat B."/>
            <person name="Martinez A.T."/>
            <person name="Otillar R."/>
            <person name="Spatafora J.W."/>
            <person name="Yadav J.S."/>
            <person name="Aerts A."/>
            <person name="Benoit I."/>
            <person name="Boyd A."/>
            <person name="Carlson A."/>
            <person name="Copeland A."/>
            <person name="Coutinho P.M."/>
            <person name="de Vries R.P."/>
            <person name="Ferreira P."/>
            <person name="Findley K."/>
            <person name="Foster B."/>
            <person name="Gaskell J."/>
            <person name="Glotzer D."/>
            <person name="Gorecki P."/>
            <person name="Heitman J."/>
            <person name="Hesse C."/>
            <person name="Hori C."/>
            <person name="Igarashi K."/>
            <person name="Jurgens J.A."/>
            <person name="Kallen N."/>
            <person name="Kersten P."/>
            <person name="Kohler A."/>
            <person name="Kuees U."/>
            <person name="Kumar T.K.A."/>
            <person name="Kuo A."/>
            <person name="LaButti K."/>
            <person name="Larrondo L.F."/>
            <person name="Lindquist E."/>
            <person name="Ling A."/>
            <person name="Lombard V."/>
            <person name="Lucas S."/>
            <person name="Lundell T."/>
            <person name="Martin R."/>
            <person name="McLaughlin D.J."/>
            <person name="Morgenstern I."/>
            <person name="Morin E."/>
            <person name="Murat C."/>
            <person name="Nagy L.G."/>
            <person name="Nolan M."/>
            <person name="Ohm R.A."/>
            <person name="Patyshakuliyeva A."/>
            <person name="Rokas A."/>
            <person name="Ruiz-Duenas F.J."/>
            <person name="Sabat G."/>
            <person name="Salamov A."/>
            <person name="Samejima M."/>
            <person name="Schmutz J."/>
            <person name="Slot J.C."/>
            <person name="St John F."/>
            <person name="Stenlid J."/>
            <person name="Sun H."/>
            <person name="Sun S."/>
            <person name="Syed K."/>
            <person name="Tsang A."/>
            <person name="Wiebenga A."/>
            <person name="Young D."/>
            <person name="Pisabarro A."/>
            <person name="Eastwood D.C."/>
            <person name="Martin F."/>
            <person name="Cullen D."/>
            <person name="Grigoriev I.V."/>
            <person name="Hibbett D.S."/>
        </authorList>
    </citation>
    <scope>NUCLEOTIDE SEQUENCE [LARGE SCALE GENOMIC DNA]</scope>
    <source>
        <strain evidence="10 11">ATCC 11539</strain>
    </source>
</reference>
<evidence type="ECO:0000313" key="10">
    <source>
        <dbReference type="EMBL" id="EPQ50302.1"/>
    </source>
</evidence>
<accession>S7PSD6</accession>
<dbReference type="KEGG" id="gtr:GLOTRDRAFT_50692"/>
<dbReference type="STRING" id="670483.S7PSD6"/>
<evidence type="ECO:0000256" key="3">
    <source>
        <dbReference type="ARBA" id="ARBA00013085"/>
    </source>
</evidence>
<dbReference type="AlphaFoldDB" id="S7PSD6"/>
<evidence type="ECO:0000256" key="8">
    <source>
        <dbReference type="RuleBase" id="RU366003"/>
    </source>
</evidence>
<evidence type="ECO:0000256" key="2">
    <source>
        <dbReference type="ARBA" id="ARBA00009152"/>
    </source>
</evidence>
<dbReference type="Pfam" id="PF02811">
    <property type="entry name" value="PHP"/>
    <property type="match status" value="1"/>
</dbReference>